<dbReference type="Proteomes" id="UP000324781">
    <property type="component" value="Unassembled WGS sequence"/>
</dbReference>
<dbReference type="SUPFAM" id="SSF55729">
    <property type="entry name" value="Acyl-CoA N-acyltransferases (Nat)"/>
    <property type="match status" value="2"/>
</dbReference>
<feature type="domain" description="N-acetyltransferase" evidence="3">
    <location>
        <begin position="159"/>
        <end position="283"/>
    </location>
</feature>
<protein>
    <submittedName>
        <fullName evidence="4">Acetyltransferase (GNAT) domain-containing protein</fullName>
    </submittedName>
</protein>
<dbReference type="EMBL" id="FQZP01000001">
    <property type="protein sequence ID" value="SHI37532.1"/>
    <property type="molecule type" value="Genomic_DNA"/>
</dbReference>
<dbReference type="PANTHER" id="PTHR43420:SF44">
    <property type="entry name" value="ACETYLTRANSFERASE YPEA"/>
    <property type="match status" value="1"/>
</dbReference>
<organism evidence="4 5">
    <name type="scientific">Thermoclostridium caenicola</name>
    <dbReference type="NCBI Taxonomy" id="659425"/>
    <lineage>
        <taxon>Bacteria</taxon>
        <taxon>Bacillati</taxon>
        <taxon>Bacillota</taxon>
        <taxon>Clostridia</taxon>
        <taxon>Eubacteriales</taxon>
        <taxon>Oscillospiraceae</taxon>
        <taxon>Thermoclostridium</taxon>
    </lineage>
</organism>
<dbReference type="CDD" id="cd04301">
    <property type="entry name" value="NAT_SF"/>
    <property type="match status" value="2"/>
</dbReference>
<dbReference type="RefSeq" id="WP_149677363.1">
    <property type="nucleotide sequence ID" value="NZ_DAONMB010000016.1"/>
</dbReference>
<sequence>MITFKRCTEANEDAIYQAFRTGFSDYILKIDMPMDLFLKHFLGPEGNSLEYSVIAFDGEKPIGLNLGGIREFDGLITLRCGALCVHPDYRGTGVSTRLFELHREIALENHCRQMYLEVIAGNDRAIRFYEKMGYEKVYDLVYYSHDNPAEIHGTLPSDLKVRRIGHEDLISLSEKIPDIHINWQNSFDYIRHIDGQIHYGVFRDARLVGALSMHPSGRINFLWVESGFRNRGIAKGLINHAAGELHPKKLAISFSGNAKLMGFVKRLNFKKDALSQHEMYMFL</sequence>
<dbReference type="Pfam" id="PF00583">
    <property type="entry name" value="Acetyltransf_1"/>
    <property type="match status" value="1"/>
</dbReference>
<evidence type="ECO:0000256" key="2">
    <source>
        <dbReference type="ARBA" id="ARBA00023315"/>
    </source>
</evidence>
<dbReference type="Gene3D" id="3.40.630.30">
    <property type="match status" value="2"/>
</dbReference>
<dbReference type="PANTHER" id="PTHR43420">
    <property type="entry name" value="ACETYLTRANSFERASE"/>
    <property type="match status" value="1"/>
</dbReference>
<dbReference type="PROSITE" id="PS51186">
    <property type="entry name" value="GNAT"/>
    <property type="match status" value="2"/>
</dbReference>
<dbReference type="OrthoDB" id="4228396at2"/>
<keyword evidence="5" id="KW-1185">Reference proteome</keyword>
<dbReference type="InterPro" id="IPR000182">
    <property type="entry name" value="GNAT_dom"/>
</dbReference>
<dbReference type="InterPro" id="IPR050680">
    <property type="entry name" value="YpeA/RimI_acetyltransf"/>
</dbReference>
<proteinExistence type="predicted"/>
<dbReference type="InterPro" id="IPR016181">
    <property type="entry name" value="Acyl_CoA_acyltransferase"/>
</dbReference>
<dbReference type="Pfam" id="PF13673">
    <property type="entry name" value="Acetyltransf_10"/>
    <property type="match status" value="1"/>
</dbReference>
<gene>
    <name evidence="4" type="ORF">SAMN05444373_100189</name>
</gene>
<accession>A0A1M6AM45</accession>
<evidence type="ECO:0000313" key="4">
    <source>
        <dbReference type="EMBL" id="SHI37532.1"/>
    </source>
</evidence>
<evidence type="ECO:0000256" key="1">
    <source>
        <dbReference type="ARBA" id="ARBA00022679"/>
    </source>
</evidence>
<dbReference type="GO" id="GO:0016747">
    <property type="term" value="F:acyltransferase activity, transferring groups other than amino-acyl groups"/>
    <property type="evidence" value="ECO:0007669"/>
    <property type="project" value="InterPro"/>
</dbReference>
<evidence type="ECO:0000313" key="5">
    <source>
        <dbReference type="Proteomes" id="UP000324781"/>
    </source>
</evidence>
<dbReference type="AlphaFoldDB" id="A0A1M6AM45"/>
<feature type="domain" description="N-acetyltransferase" evidence="3">
    <location>
        <begin position="2"/>
        <end position="162"/>
    </location>
</feature>
<keyword evidence="2" id="KW-0012">Acyltransferase</keyword>
<evidence type="ECO:0000259" key="3">
    <source>
        <dbReference type="PROSITE" id="PS51186"/>
    </source>
</evidence>
<name>A0A1M6AM45_9FIRM</name>
<keyword evidence="1 4" id="KW-0808">Transferase</keyword>
<reference evidence="4 5" key="1">
    <citation type="submission" date="2016-11" db="EMBL/GenBank/DDBJ databases">
        <authorList>
            <person name="Varghese N."/>
            <person name="Submissions S."/>
        </authorList>
    </citation>
    <scope>NUCLEOTIDE SEQUENCE [LARGE SCALE GENOMIC DNA]</scope>
    <source>
        <strain evidence="4 5">DSM 19027</strain>
    </source>
</reference>